<organism evidence="1 2">
    <name type="scientific">Nitrospira defluvii</name>
    <dbReference type="NCBI Taxonomy" id="330214"/>
    <lineage>
        <taxon>Bacteria</taxon>
        <taxon>Pseudomonadati</taxon>
        <taxon>Nitrospirota</taxon>
        <taxon>Nitrospiria</taxon>
        <taxon>Nitrospirales</taxon>
        <taxon>Nitrospiraceae</taxon>
        <taxon>Nitrospira</taxon>
    </lineage>
</organism>
<protein>
    <submittedName>
        <fullName evidence="1">Uncharacterized protein</fullName>
    </submittedName>
</protein>
<evidence type="ECO:0000313" key="1">
    <source>
        <dbReference type="EMBL" id="CAE6753406.1"/>
    </source>
</evidence>
<reference evidence="1 2" key="1">
    <citation type="submission" date="2021-02" db="EMBL/GenBank/DDBJ databases">
        <authorList>
            <person name="Han P."/>
        </authorList>
    </citation>
    <scope>NUCLEOTIDE SEQUENCE [LARGE SCALE GENOMIC DNA]</scope>
    <source>
        <strain evidence="1">Candidatus Nitrospira sp. ZN2</strain>
    </source>
</reference>
<comment type="caution">
    <text evidence="1">The sequence shown here is derived from an EMBL/GenBank/DDBJ whole genome shotgun (WGS) entry which is preliminary data.</text>
</comment>
<dbReference type="EMBL" id="CAJNBJ010000016">
    <property type="protein sequence ID" value="CAE6753406.1"/>
    <property type="molecule type" value="Genomic_DNA"/>
</dbReference>
<keyword evidence="2" id="KW-1185">Reference proteome</keyword>
<evidence type="ECO:0000313" key="2">
    <source>
        <dbReference type="Proteomes" id="UP000675880"/>
    </source>
</evidence>
<sequence length="49" mass="5343">MEGRVSYIGHGKCNPFKYMSLFGQILASNPLFTLNFIGHFKAGGSSCES</sequence>
<dbReference type="Proteomes" id="UP000675880">
    <property type="component" value="Unassembled WGS sequence"/>
</dbReference>
<name>A0ABM8RHS5_9BACT</name>
<gene>
    <name evidence="1" type="ORF">NSPZN2_30285</name>
</gene>
<proteinExistence type="predicted"/>
<accession>A0ABM8RHS5</accession>